<protein>
    <submittedName>
        <fullName evidence="1">Uncharacterized protein</fullName>
    </submittedName>
</protein>
<comment type="caution">
    <text evidence="1">The sequence shown here is derived from an EMBL/GenBank/DDBJ whole genome shotgun (WGS) entry which is preliminary data.</text>
</comment>
<sequence>MLRIQNADIKAFEYQLFENILYFNICQVGLWSNKLFIKGTVVFQWLGIEHA</sequence>
<reference evidence="1 2" key="1">
    <citation type="submission" date="2013-07" db="EMBL/GenBank/DDBJ databases">
        <title>Comparative Genomic and Metabolomic Analysis of Twelve Strains of Pseudoalteromonas luteoviolacea.</title>
        <authorList>
            <person name="Vynne N.G."/>
            <person name="Mansson M."/>
            <person name="Gram L."/>
        </authorList>
    </citation>
    <scope>NUCLEOTIDE SEQUENCE [LARGE SCALE GENOMIC DNA]</scope>
    <source>
        <strain evidence="1 2">H33</strain>
    </source>
</reference>
<dbReference type="AlphaFoldDB" id="A0A167DDY7"/>
<evidence type="ECO:0000313" key="1">
    <source>
        <dbReference type="EMBL" id="KZN48717.1"/>
    </source>
</evidence>
<dbReference type="Proteomes" id="UP000076503">
    <property type="component" value="Unassembled WGS sequence"/>
</dbReference>
<evidence type="ECO:0000313" key="2">
    <source>
        <dbReference type="Proteomes" id="UP000076503"/>
    </source>
</evidence>
<dbReference type="EMBL" id="AUXZ01000090">
    <property type="protein sequence ID" value="KZN48717.1"/>
    <property type="molecule type" value="Genomic_DNA"/>
</dbReference>
<dbReference type="PATRIC" id="fig|1365251.3.peg.3685"/>
<proteinExistence type="predicted"/>
<name>A0A167DDY7_9GAMM</name>
<organism evidence="1 2">
    <name type="scientific">Pseudoalteromonas luteoviolacea H33</name>
    <dbReference type="NCBI Taxonomy" id="1365251"/>
    <lineage>
        <taxon>Bacteria</taxon>
        <taxon>Pseudomonadati</taxon>
        <taxon>Pseudomonadota</taxon>
        <taxon>Gammaproteobacteria</taxon>
        <taxon>Alteromonadales</taxon>
        <taxon>Pseudoalteromonadaceae</taxon>
        <taxon>Pseudoalteromonas</taxon>
    </lineage>
</organism>
<accession>A0A167DDY7</accession>
<gene>
    <name evidence="1" type="ORF">N476_21115</name>
</gene>